<dbReference type="RefSeq" id="WP_154323163.1">
    <property type="nucleotide sequence ID" value="NZ_DBEYQH010000090.1"/>
</dbReference>
<dbReference type="PROSITE" id="PS00583">
    <property type="entry name" value="PFKB_KINASES_1"/>
    <property type="match status" value="1"/>
</dbReference>
<protein>
    <submittedName>
        <fullName evidence="4">Carbohydrate kinase family protein</fullName>
    </submittedName>
</protein>
<accession>A0A844FA84</accession>
<gene>
    <name evidence="4" type="ORF">FYJ37_15245</name>
</gene>
<dbReference type="PROSITE" id="PS00584">
    <property type="entry name" value="PFKB_KINASES_2"/>
    <property type="match status" value="1"/>
</dbReference>
<dbReference type="CDD" id="cd01166">
    <property type="entry name" value="KdgK"/>
    <property type="match status" value="1"/>
</dbReference>
<dbReference type="PANTHER" id="PTHR10584:SF167">
    <property type="entry name" value="PFKB DOMAIN PROTEIN"/>
    <property type="match status" value="1"/>
</dbReference>
<dbReference type="InterPro" id="IPR002173">
    <property type="entry name" value="Carboh/pur_kinase_PfkB_CS"/>
</dbReference>
<dbReference type="Gene3D" id="3.40.1190.20">
    <property type="match status" value="1"/>
</dbReference>
<dbReference type="AlphaFoldDB" id="A0A844FA84"/>
<keyword evidence="1" id="KW-0808">Transferase</keyword>
<organism evidence="4 5">
    <name type="scientific">Clostridium scindens (strain JCM 10418 / VPI 12708)</name>
    <dbReference type="NCBI Taxonomy" id="29347"/>
    <lineage>
        <taxon>Bacteria</taxon>
        <taxon>Bacillati</taxon>
        <taxon>Bacillota</taxon>
        <taxon>Clostridia</taxon>
        <taxon>Lachnospirales</taxon>
        <taxon>Lachnospiraceae</taxon>
    </lineage>
</organism>
<reference evidence="4 5" key="1">
    <citation type="submission" date="2019-08" db="EMBL/GenBank/DDBJ databases">
        <title>In-depth cultivation of the pig gut microbiome towards novel bacterial diversity and tailored functional studies.</title>
        <authorList>
            <person name="Wylensek D."/>
            <person name="Hitch T.C.A."/>
            <person name="Clavel T."/>
        </authorList>
    </citation>
    <scope>NUCLEOTIDE SEQUENCE [LARGE SCALE GENOMIC DNA]</scope>
    <source>
        <strain evidence="4 5">BL-389-WT-3D</strain>
    </source>
</reference>
<dbReference type="Proteomes" id="UP000462363">
    <property type="component" value="Unassembled WGS sequence"/>
</dbReference>
<dbReference type="PANTHER" id="PTHR10584">
    <property type="entry name" value="SUGAR KINASE"/>
    <property type="match status" value="1"/>
</dbReference>
<dbReference type="InterPro" id="IPR011611">
    <property type="entry name" value="PfkB_dom"/>
</dbReference>
<name>A0A844FA84_CLOSV</name>
<evidence type="ECO:0000259" key="3">
    <source>
        <dbReference type="Pfam" id="PF00294"/>
    </source>
</evidence>
<evidence type="ECO:0000313" key="4">
    <source>
        <dbReference type="EMBL" id="MSS41650.1"/>
    </source>
</evidence>
<feature type="domain" description="Carbohydrate kinase PfkB" evidence="3">
    <location>
        <begin position="19"/>
        <end position="312"/>
    </location>
</feature>
<proteinExistence type="predicted"/>
<sequence length="328" mass="35350">MKSGKGCQMENKKAVGTGMPEIVVIGAAIMDVLARLADEAVFRTGSSPMEDICMSTGGDALNEAVILARMGKKVRLETVLGDDHAGRMIREMCIEEGIAVEPRQIRPEMPTGINVVLIKEDGERSFLTNANGSLRRLKIEDVRMPFPEGAKILSFASIFVFPEIDCRGLKKIFAQAKSQGMTVCADMTKRKLGETVEDIKEALECVDYIQNEEEACLVTGKDTAEEAAERLLEAGVKNVVIKCGARGCLVRNRRECYRVLAKPGVRCIDTTGAGDSFAAGFIYALSKGRTLRECAEYANACGARAVQVLGATGWIQAGASDKPCENGG</sequence>
<evidence type="ECO:0000256" key="1">
    <source>
        <dbReference type="ARBA" id="ARBA00022679"/>
    </source>
</evidence>
<dbReference type="Pfam" id="PF00294">
    <property type="entry name" value="PfkB"/>
    <property type="match status" value="1"/>
</dbReference>
<dbReference type="SUPFAM" id="SSF53613">
    <property type="entry name" value="Ribokinase-like"/>
    <property type="match status" value="1"/>
</dbReference>
<evidence type="ECO:0000256" key="2">
    <source>
        <dbReference type="ARBA" id="ARBA00022777"/>
    </source>
</evidence>
<dbReference type="InterPro" id="IPR029056">
    <property type="entry name" value="Ribokinase-like"/>
</dbReference>
<keyword evidence="2 4" id="KW-0418">Kinase</keyword>
<comment type="caution">
    <text evidence="4">The sequence shown here is derived from an EMBL/GenBank/DDBJ whole genome shotgun (WGS) entry which is preliminary data.</text>
</comment>
<dbReference type="GO" id="GO:0016301">
    <property type="term" value="F:kinase activity"/>
    <property type="evidence" value="ECO:0007669"/>
    <property type="project" value="UniProtKB-KW"/>
</dbReference>
<dbReference type="EMBL" id="VUMB01000044">
    <property type="protein sequence ID" value="MSS41650.1"/>
    <property type="molecule type" value="Genomic_DNA"/>
</dbReference>
<evidence type="ECO:0000313" key="5">
    <source>
        <dbReference type="Proteomes" id="UP000462363"/>
    </source>
</evidence>